<dbReference type="CDD" id="cd03139">
    <property type="entry name" value="GATase1_PfpI_2"/>
    <property type="match status" value="1"/>
</dbReference>
<dbReference type="Proteomes" id="UP000295294">
    <property type="component" value="Plasmid unnamed1"/>
</dbReference>
<dbReference type="InterPro" id="IPR002818">
    <property type="entry name" value="DJ-1/PfpI"/>
</dbReference>
<dbReference type="AlphaFoldDB" id="A0A4V1BZE5"/>
<dbReference type="InterPro" id="IPR052158">
    <property type="entry name" value="INH-QAR"/>
</dbReference>
<feature type="domain" description="DJ-1/PfpI" evidence="1">
    <location>
        <begin position="34"/>
        <end position="118"/>
    </location>
</feature>
<evidence type="ECO:0000259" key="1">
    <source>
        <dbReference type="Pfam" id="PF01965"/>
    </source>
</evidence>
<dbReference type="Pfam" id="PF01965">
    <property type="entry name" value="DJ-1_PfpI"/>
    <property type="match status" value="1"/>
</dbReference>
<keyword evidence="2" id="KW-0614">Plasmid</keyword>
<dbReference type="KEGG" id="cox:E0W60_28170"/>
<dbReference type="GO" id="GO:0006355">
    <property type="term" value="P:regulation of DNA-templated transcription"/>
    <property type="evidence" value="ECO:0007669"/>
    <property type="project" value="TreeGrafter"/>
</dbReference>
<geneLocation type="plasmid" evidence="2">
    <name>unnamed1</name>
</geneLocation>
<reference evidence="2 3" key="1">
    <citation type="submission" date="2019-03" db="EMBL/GenBank/DDBJ databases">
        <title>Efficiently degradation of phenoxyalkanoic acid herbicides by Cupriavidus oxalaticus strain X32.</title>
        <authorList>
            <person name="Sheng X."/>
        </authorList>
    </citation>
    <scope>NUCLEOTIDE SEQUENCE [LARGE SCALE GENOMIC DNA]</scope>
    <source>
        <strain evidence="2 3">X32</strain>
        <plasmid evidence="2 3">unnamed1</plasmid>
    </source>
</reference>
<evidence type="ECO:0000313" key="2">
    <source>
        <dbReference type="EMBL" id="QBY55042.1"/>
    </source>
</evidence>
<dbReference type="InterPro" id="IPR029062">
    <property type="entry name" value="Class_I_gatase-like"/>
</dbReference>
<protein>
    <submittedName>
        <fullName evidence="2">DJ-1/PfpI family protein</fullName>
    </submittedName>
</protein>
<dbReference type="PANTHER" id="PTHR43130:SF2">
    <property type="entry name" value="DJ-1_PFPI DOMAIN-CONTAINING PROTEIN"/>
    <property type="match status" value="1"/>
</dbReference>
<dbReference type="OrthoDB" id="9803764at2"/>
<gene>
    <name evidence="2" type="ORF">E0W60_28170</name>
</gene>
<proteinExistence type="predicted"/>
<accession>A0A4V1BZE5</accession>
<dbReference type="SUPFAM" id="SSF52317">
    <property type="entry name" value="Class I glutamine amidotransferase-like"/>
    <property type="match status" value="1"/>
</dbReference>
<dbReference type="PANTHER" id="PTHR43130">
    <property type="entry name" value="ARAC-FAMILY TRANSCRIPTIONAL REGULATOR"/>
    <property type="match status" value="1"/>
</dbReference>
<dbReference type="Gene3D" id="3.40.50.880">
    <property type="match status" value="1"/>
</dbReference>
<organism evidence="2 3">
    <name type="scientific">Cupriavidus oxalaticus</name>
    <dbReference type="NCBI Taxonomy" id="96344"/>
    <lineage>
        <taxon>Bacteria</taxon>
        <taxon>Pseudomonadati</taxon>
        <taxon>Pseudomonadota</taxon>
        <taxon>Betaproteobacteria</taxon>
        <taxon>Burkholderiales</taxon>
        <taxon>Burkholderiaceae</taxon>
        <taxon>Cupriavidus</taxon>
    </lineage>
</organism>
<evidence type="ECO:0000313" key="3">
    <source>
        <dbReference type="Proteomes" id="UP000295294"/>
    </source>
</evidence>
<sequence length="181" mass="19527">MSGRKRCAHADVQRTGQPWPLPCLRSKTRPYARRHQRQASSIIRRQAGNARFVTSVCTGALVLGAAGLLRGRRATTRWAFHELLGPLGAIPVRERVVRDGNLVTGGGITAGIDFALTLAIELVGKEEAQAVQLELEYAPAPPFDAGSLDSAPKSIVELVRRRSAGSLARREEIVARVASSL</sequence>
<name>A0A4V1BZE5_9BURK</name>
<dbReference type="EMBL" id="CP038636">
    <property type="protein sequence ID" value="QBY55042.1"/>
    <property type="molecule type" value="Genomic_DNA"/>
</dbReference>